<protein>
    <submittedName>
        <fullName evidence="2">Uncharacterized protein</fullName>
    </submittedName>
</protein>
<feature type="region of interest" description="Disordered" evidence="1">
    <location>
        <begin position="1"/>
        <end position="29"/>
    </location>
</feature>
<proteinExistence type="predicted"/>
<accession>A0ABY6Z7M8</accession>
<dbReference type="RefSeq" id="WP_268045838.1">
    <property type="nucleotide sequence ID" value="NZ_CP104064.1"/>
</dbReference>
<evidence type="ECO:0000256" key="1">
    <source>
        <dbReference type="SAM" id="MobiDB-lite"/>
    </source>
</evidence>
<organism evidence="2 3">
    <name type="scientific">Alicyclobacillus dauci</name>
    <dbReference type="NCBI Taxonomy" id="1475485"/>
    <lineage>
        <taxon>Bacteria</taxon>
        <taxon>Bacillati</taxon>
        <taxon>Bacillota</taxon>
        <taxon>Bacilli</taxon>
        <taxon>Bacillales</taxon>
        <taxon>Alicyclobacillaceae</taxon>
        <taxon>Alicyclobacillus</taxon>
    </lineage>
</organism>
<name>A0ABY6Z7M8_9BACL</name>
<gene>
    <name evidence="2" type="ORF">NZD86_07250</name>
</gene>
<evidence type="ECO:0000313" key="3">
    <source>
        <dbReference type="Proteomes" id="UP001164803"/>
    </source>
</evidence>
<reference evidence="2" key="1">
    <citation type="submission" date="2022-08" db="EMBL/GenBank/DDBJ databases">
        <title>Alicyclobacillus dauci DSM2870, complete genome.</title>
        <authorList>
            <person name="Wang Q."/>
            <person name="Cai R."/>
            <person name="Wang Z."/>
        </authorList>
    </citation>
    <scope>NUCLEOTIDE SEQUENCE</scope>
    <source>
        <strain evidence="2">DSM 28700</strain>
    </source>
</reference>
<dbReference type="Proteomes" id="UP001164803">
    <property type="component" value="Chromosome"/>
</dbReference>
<evidence type="ECO:0000313" key="2">
    <source>
        <dbReference type="EMBL" id="WAH38271.1"/>
    </source>
</evidence>
<dbReference type="EMBL" id="CP104064">
    <property type="protein sequence ID" value="WAH38271.1"/>
    <property type="molecule type" value="Genomic_DNA"/>
</dbReference>
<sequence>MDVNRIGDEQEGTESPQDAMDESSGLDITQEQIRDVYFAGTSDGIMFLEDGQTVKLDETEPDNR</sequence>
<keyword evidence="3" id="KW-1185">Reference proteome</keyword>